<feature type="transmembrane region" description="Helical" evidence="1">
    <location>
        <begin position="54"/>
        <end position="77"/>
    </location>
</feature>
<accession>A0A7C5KC66</accession>
<dbReference type="AlphaFoldDB" id="A0A7C5KC66"/>
<proteinExistence type="predicted"/>
<name>A0A7C5KC66_9BACT</name>
<sequence length="94" mass="9861">MTELKKINVLSSAKISGVIGVIIGLILGIITALIRAIAGPVFDGARAGLGLGFLYIIIFPVIYGIGGFIFGVLNALIYNIIAKWIGGIELEFKG</sequence>
<dbReference type="EMBL" id="DRUY01000217">
    <property type="protein sequence ID" value="HHI66184.1"/>
    <property type="molecule type" value="Genomic_DNA"/>
</dbReference>
<keyword evidence="1" id="KW-0472">Membrane</keyword>
<comment type="caution">
    <text evidence="2">The sequence shown here is derived from an EMBL/GenBank/DDBJ whole genome shotgun (WGS) entry which is preliminary data.</text>
</comment>
<organism evidence="2">
    <name type="scientific">Thermodesulfobium narugense</name>
    <dbReference type="NCBI Taxonomy" id="184064"/>
    <lineage>
        <taxon>Bacteria</taxon>
        <taxon>Pseudomonadati</taxon>
        <taxon>Thermodesulfobiota</taxon>
        <taxon>Thermodesulfobiia</taxon>
        <taxon>Thermodesulfobiales</taxon>
        <taxon>Thermodesulfobiaceae</taxon>
        <taxon>Thermodesulfobium</taxon>
    </lineage>
</organism>
<reference evidence="2" key="1">
    <citation type="journal article" date="2020" name="mSystems">
        <title>Genome- and Community-Level Interaction Insights into Carbon Utilization and Element Cycling Functions of Hydrothermarchaeota in Hydrothermal Sediment.</title>
        <authorList>
            <person name="Zhou Z."/>
            <person name="Liu Y."/>
            <person name="Xu W."/>
            <person name="Pan J."/>
            <person name="Luo Z.H."/>
            <person name="Li M."/>
        </authorList>
    </citation>
    <scope>NUCLEOTIDE SEQUENCE [LARGE SCALE GENOMIC DNA]</scope>
    <source>
        <strain evidence="2">SpSt-1019</strain>
    </source>
</reference>
<keyword evidence="1" id="KW-0812">Transmembrane</keyword>
<evidence type="ECO:0000313" key="2">
    <source>
        <dbReference type="EMBL" id="HHI66184.1"/>
    </source>
</evidence>
<feature type="transmembrane region" description="Helical" evidence="1">
    <location>
        <begin position="12"/>
        <end position="34"/>
    </location>
</feature>
<evidence type="ECO:0000256" key="1">
    <source>
        <dbReference type="SAM" id="Phobius"/>
    </source>
</evidence>
<evidence type="ECO:0008006" key="3">
    <source>
        <dbReference type="Google" id="ProtNLM"/>
    </source>
</evidence>
<gene>
    <name evidence="2" type="ORF">ENL70_06530</name>
</gene>
<protein>
    <recommendedName>
        <fullName evidence="3">DUF3566 domain-containing protein</fullName>
    </recommendedName>
</protein>
<keyword evidence="1" id="KW-1133">Transmembrane helix</keyword>